<dbReference type="GO" id="GO:0005737">
    <property type="term" value="C:cytoplasm"/>
    <property type="evidence" value="ECO:0007669"/>
    <property type="project" value="TreeGrafter"/>
</dbReference>
<protein>
    <submittedName>
        <fullName evidence="3">FAD-dependent oxidoreductase</fullName>
    </submittedName>
</protein>
<sequence length="373" mass="40347">MSKSEVLIIGGGVIGCATAYYLAKRGIKATVLEKVQIGEGGSSRNGGGVRQSARDVRELPLAMYGVKNLWPTLSEELGVDVEYYQKGNLRLGKTEAHLKKLEQLTAASVAQGLDVKMITGDEARQICPYMSKEVIGASWCPTDGHANPMITTLAFYKRAREMGARFITGEDVIAIKKIKGKAKQVVTNVNTYEADTIILAAGYDSRAIAKTVGIDIPMERVLLEALVTEAQPKMFEQMLGTAEADFYGHQSKHGSFVFGGSSGLESHISNKDKSLTTSITSACICRGIMKYFPVLEKAKIVRTWAGWIDECVDHVPVISFVDEVPGLILACAFTGHGFGISPTVGILLSEMVADGKPSIDLSALKYDRFKAKI</sequence>
<evidence type="ECO:0000256" key="1">
    <source>
        <dbReference type="ARBA" id="ARBA00023002"/>
    </source>
</evidence>
<dbReference type="PROSITE" id="PS51257">
    <property type="entry name" value="PROKAR_LIPOPROTEIN"/>
    <property type="match status" value="1"/>
</dbReference>
<dbReference type="RefSeq" id="WP_078115879.1">
    <property type="nucleotide sequence ID" value="NZ_MWMH01000004.1"/>
</dbReference>
<dbReference type="Gene3D" id="3.50.50.60">
    <property type="entry name" value="FAD/NAD(P)-binding domain"/>
    <property type="match status" value="1"/>
</dbReference>
<evidence type="ECO:0000259" key="2">
    <source>
        <dbReference type="Pfam" id="PF01266"/>
    </source>
</evidence>
<organism evidence="3 4">
    <name type="scientific">Clostridium beijerinckii</name>
    <name type="common">Clostridium MP</name>
    <dbReference type="NCBI Taxonomy" id="1520"/>
    <lineage>
        <taxon>Bacteria</taxon>
        <taxon>Bacillati</taxon>
        <taxon>Bacillota</taxon>
        <taxon>Clostridia</taxon>
        <taxon>Eubacteriales</taxon>
        <taxon>Clostridiaceae</taxon>
        <taxon>Clostridium</taxon>
    </lineage>
</organism>
<dbReference type="PANTHER" id="PTHR13847">
    <property type="entry name" value="SARCOSINE DEHYDROGENASE-RELATED"/>
    <property type="match status" value="1"/>
</dbReference>
<evidence type="ECO:0000313" key="3">
    <source>
        <dbReference type="EMBL" id="OOP72781.1"/>
    </source>
</evidence>
<proteinExistence type="predicted"/>
<reference evidence="3 4" key="1">
    <citation type="submission" date="2017-02" db="EMBL/GenBank/DDBJ databases">
        <title>Genome sequence of Clostridium beijerinckii Br21.</title>
        <authorList>
            <person name="Fonseca B.C."/>
            <person name="Guazzaroni M.E."/>
            <person name="Riano-Pachon D.M."/>
            <person name="Reginatto V."/>
        </authorList>
    </citation>
    <scope>NUCLEOTIDE SEQUENCE [LARGE SCALE GENOMIC DNA]</scope>
    <source>
        <strain evidence="3 4">Br21</strain>
    </source>
</reference>
<evidence type="ECO:0000313" key="4">
    <source>
        <dbReference type="Proteomes" id="UP000190959"/>
    </source>
</evidence>
<dbReference type="Pfam" id="PF01266">
    <property type="entry name" value="DAO"/>
    <property type="match status" value="1"/>
</dbReference>
<accession>A0A1S9N5X0</accession>
<gene>
    <name evidence="3" type="ORF">CBEIBR21_13245</name>
</gene>
<dbReference type="EMBL" id="MWMH01000004">
    <property type="protein sequence ID" value="OOP72781.1"/>
    <property type="molecule type" value="Genomic_DNA"/>
</dbReference>
<dbReference type="InterPro" id="IPR006076">
    <property type="entry name" value="FAD-dep_OxRdtase"/>
</dbReference>
<name>A0A1S9N5X0_CLOBE</name>
<dbReference type="InterPro" id="IPR036188">
    <property type="entry name" value="FAD/NAD-bd_sf"/>
</dbReference>
<keyword evidence="1" id="KW-0560">Oxidoreductase</keyword>
<dbReference type="GO" id="GO:0016491">
    <property type="term" value="F:oxidoreductase activity"/>
    <property type="evidence" value="ECO:0007669"/>
    <property type="project" value="UniProtKB-KW"/>
</dbReference>
<comment type="caution">
    <text evidence="3">The sequence shown here is derived from an EMBL/GenBank/DDBJ whole genome shotgun (WGS) entry which is preliminary data.</text>
</comment>
<dbReference type="PANTHER" id="PTHR13847:SF287">
    <property type="entry name" value="FAD-DEPENDENT OXIDOREDUCTASE DOMAIN-CONTAINING PROTEIN 1"/>
    <property type="match status" value="1"/>
</dbReference>
<dbReference type="Proteomes" id="UP000190959">
    <property type="component" value="Unassembled WGS sequence"/>
</dbReference>
<dbReference type="AlphaFoldDB" id="A0A1S9N5X0"/>
<feature type="domain" description="FAD dependent oxidoreductase" evidence="2">
    <location>
        <begin position="6"/>
        <end position="351"/>
    </location>
</feature>
<dbReference type="SUPFAM" id="SSF51905">
    <property type="entry name" value="FAD/NAD(P)-binding domain"/>
    <property type="match status" value="1"/>
</dbReference>
<dbReference type="Gene3D" id="3.30.9.10">
    <property type="entry name" value="D-Amino Acid Oxidase, subunit A, domain 2"/>
    <property type="match status" value="1"/>
</dbReference>